<gene>
    <name evidence="1" type="ORF">GCM10017581_071170</name>
</gene>
<dbReference type="EMBL" id="BSFP01000056">
    <property type="protein sequence ID" value="GLL05370.1"/>
    <property type="molecule type" value="Genomic_DNA"/>
</dbReference>
<accession>A0A9W6KQN5</accession>
<evidence type="ECO:0000313" key="1">
    <source>
        <dbReference type="EMBL" id="GLL05370.1"/>
    </source>
</evidence>
<reference evidence="1" key="2">
    <citation type="submission" date="2023-01" db="EMBL/GenBank/DDBJ databases">
        <authorList>
            <person name="Sun Q."/>
            <person name="Evtushenko L."/>
        </authorList>
    </citation>
    <scope>NUCLEOTIDE SEQUENCE</scope>
    <source>
        <strain evidence="1">VKM Ac-1321</strain>
    </source>
</reference>
<evidence type="ECO:0008006" key="3">
    <source>
        <dbReference type="Google" id="ProtNLM"/>
    </source>
</evidence>
<evidence type="ECO:0000313" key="2">
    <source>
        <dbReference type="Proteomes" id="UP001143480"/>
    </source>
</evidence>
<dbReference type="Proteomes" id="UP001143480">
    <property type="component" value="Unassembled WGS sequence"/>
</dbReference>
<comment type="caution">
    <text evidence="1">The sequence shown here is derived from an EMBL/GenBank/DDBJ whole genome shotgun (WGS) entry which is preliminary data.</text>
</comment>
<protein>
    <recommendedName>
        <fullName evidence="3">Transposase</fullName>
    </recommendedName>
</protein>
<dbReference type="AlphaFoldDB" id="A0A9W6KQN5"/>
<reference evidence="1" key="1">
    <citation type="journal article" date="2014" name="Int. J. Syst. Evol. Microbiol.">
        <title>Complete genome sequence of Corynebacterium casei LMG S-19264T (=DSM 44701T), isolated from a smear-ripened cheese.</title>
        <authorList>
            <consortium name="US DOE Joint Genome Institute (JGI-PGF)"/>
            <person name="Walter F."/>
            <person name="Albersmeier A."/>
            <person name="Kalinowski J."/>
            <person name="Ruckert C."/>
        </authorList>
    </citation>
    <scope>NUCLEOTIDE SEQUENCE</scope>
    <source>
        <strain evidence="1">VKM Ac-1321</strain>
    </source>
</reference>
<keyword evidence="2" id="KW-1185">Reference proteome</keyword>
<sequence length="52" mass="6031">MWSHLKRSIGNLAVRGVDHLQAIIKNRLKRIQYRTDLLDSFLTHAGRDLDST</sequence>
<name>A0A9W6KQN5_9ACTN</name>
<proteinExistence type="predicted"/>
<organism evidence="1 2">
    <name type="scientific">Dactylosporangium matsuzakiense</name>
    <dbReference type="NCBI Taxonomy" id="53360"/>
    <lineage>
        <taxon>Bacteria</taxon>
        <taxon>Bacillati</taxon>
        <taxon>Actinomycetota</taxon>
        <taxon>Actinomycetes</taxon>
        <taxon>Micromonosporales</taxon>
        <taxon>Micromonosporaceae</taxon>
        <taxon>Dactylosporangium</taxon>
    </lineage>
</organism>